<evidence type="ECO:0000313" key="2">
    <source>
        <dbReference type="EMBL" id="KUN16049.1"/>
    </source>
</evidence>
<feature type="compositionally biased region" description="Gly residues" evidence="1">
    <location>
        <begin position="5733"/>
        <end position="5743"/>
    </location>
</feature>
<feature type="compositionally biased region" description="Low complexity" evidence="1">
    <location>
        <begin position="3558"/>
        <end position="3589"/>
    </location>
</feature>
<dbReference type="Proteomes" id="UP000053398">
    <property type="component" value="Unassembled WGS sequence"/>
</dbReference>
<feature type="region of interest" description="Disordered" evidence="1">
    <location>
        <begin position="1677"/>
        <end position="1742"/>
    </location>
</feature>
<dbReference type="InterPro" id="IPR036597">
    <property type="entry name" value="Fido-like_dom_sf"/>
</dbReference>
<feature type="compositionally biased region" description="Basic and acidic residues" evidence="1">
    <location>
        <begin position="5684"/>
        <end position="5693"/>
    </location>
</feature>
<sequence length="6504" mass="704400">MTEEPWYNPIVVFVAGMSVPLGSSERMRNEVQVPHLELVKYLDEFQNLVAQVAGGTAQGANGDWPKAYVDAMKTFLSGDGADYISGLRDTAAQLADGAGEFAYQLDYTNLMIVLQVLAFLVEWAITLIMWDFNPIGAAIEQALLKELFKILFGNTLRRFLTHAAMTMVTNVALSTALDGLARWILALGGEHTSQGDQYRHSAVLSGAVQGAIGAGVPLVTGPIKKLISKGFSPAAVKSMQESIENALKHPSPSTPTRSAVSDLSGSVTPGTTTAVKTGTGLADAPLVKDLADLSGTFGPELAKLTVPMRVELAHSVVSKDAQDAFQHAVGDQFERAFGSRLGPDVAREMGAEWANAFMAHAVGGKNLAAALKSALDPMEKLGATYEPLRTALSDGVAKAMPSVWKEKPPHLLLDTGFSMAHQNLSEAVVNYIEQGQFTTSKETTFGAMGGDVLGHAKHPVLGAVHSAIKSSLGLNLKMPQLLLSPEQLNTAAPDDLTAPPPYTPYPTGGDSSLGGTHNAAFTPPPTYSEATPNPFTPPSANTPALGFPAFSAPAVHIPEGLGATGPQTALNNPAPHQTPLPTSSTTTAGTGATAAGAGTGTAAGTPAQRPGAPAAGQTPPSAPPRISTTSTAGGDQGRPETQSDNTGRPAAGTSRPESRGSQPGSTGPERLSTSSSGGTGGPGRREQENAGSQPTPPVHETPSTAQQTPATVQESPGHLGEPTGRADVPEPARDGSTPASGTPHPAPAPAPEANATRGQDAAAGPVDALDGPRPQRPAAHDDASPNTSGPQRDVRSATGTGTTSRPGTEHTTTGRGDGDREDTDALRSFERLWGKTSADRGLPAPLRAAVTEAYVRLGGSPEHTDRLLTQFNEHADDFGGLSPVDRHVAIVAQKLLRGTPQEVDDTVERARSAGITVSGTGANTGAGTPSPADKGKGRQTGPGAPDENTRLLSPDEADAVHERLRAELDPDVYRRIVLQASGITGSVVDTPLSLDRGLADADPAAYSVLTQVAVVLARHQDDPRTGLRLAGDHARGLRDGLDLDQAPPRVLAGGPQGLNEPDEPGRTSTHVTETSSSGHRVGEPPLRSSIATESTYGAMSGTGTGNAVEHGPAASAGAGAVQEPYRPASRPWMVSDGRYVPVAKIDPATGQQMADPATGLPQTEYVRVPYEPSTSVFRVLDGRKAGLTPKGVRDWLTEEGVHVPPGPVREAVVDHLYGVHDGEVVYQPHDAARLLKDLRAAAHAQILAGQDAVIDAVVETSALITEKYPPSGHFYLGLGRSPAAIIAALQATGHRAESVPLSDFRPAPEEGDWSIFHDAFKKYPPLTDEQRRMLHAHFDEFVGPHLEAGKDIVLIDYTQTGLSLFAAQHYLGAYLAERGFDGQVKALAMHQDIDTGNLGATMDAIRAPRSWLRNPLDWYYNTSERIAWGKGADSFPLGADSALAGNGPVLGQAFKQEAFDGLAEHGSYKLLKQTPQDFEVNRPLVRHAQDATGYHALKGLIKTRLTISGQTGTPHDTATHVADSAPSPVHDPSPSTAVREPSPAGPGRAAGPVPTVRDPEPGDAVPGSVDKGKGRATGPDAPGGSTRLLSPDEADAIHEQLRAELDEDTYREIVSDASAITGSVIDMPPHLDGGLAVTRPAAYSALTNAVRILADHLHDPDAGAALAHRHTVDLRDAHDLPPAAPKGLGAGPTRTKPHGRPARNSQAGPSRAPGRSRTGGRSTSAQAAPRPSAAHAPAVDPRVHQTLRPPVYAPDNSLVMHPGYASGDQFGILAMLLNEPTMHVLIAGGPGPGLPGHDPVRDKSRSIEAFYLESGIHPDRIWRLELPSLEQGKVWKPLNQEATRIAQVQWGIDKKFTAMYRKKELWGVTDGTGYVASHFSDELRTKIRAAWKLDDHRDTEITAWLAGRGVRIPEGEKDVLVLWSRFTGKSTNWSGLRSRMEHDTSFEGTRQLLRNLAKDYKAVIITGDPHPGQGKEGKWDELVREMRAELGTENIHQLTGFWRGKDAALSAWGGDTRTGQFRLYDHLDRRHGVQHVGFRSGNLEAVALIGHDVHYLEDDGSTGSVRMQAWHDAGYGRTSSGGLAPGYERIVVSEPPTASGRYSKDFEVKPELRGTYQPPDPNSPWRKPVMAYGKEHGFGHADVELIRRELGLDERAGQSRADFDADRLRHVVRKYTAATAPLRQHPEAVDAATTAYVGYADGFLGKKPDEYDGGPAQMYDDFVTGVLPSFPHIWNSSRWVQHQTWIASHQQQPDGAGTGNDMAVTHAAHMDWEPSTPFGKGILSKTVGSHQETSSPADDATREAPPAHSPLDPLTDLKMAYAAQRGIRHGDVSDSAFDASLRKTAAHFDDAEWRRMTTREKAGHIVAVEVTGSPLRRSGGAHPLDDSASHTPGAGPSRPPGSTSHTPDEPHEPASEEGDGEDEFLGPQPISDFLDEEQWWNVYIRADDLTEAADASLTDPKMLGNPGGYYEQTDPGYQRRMTNAYHEFLNDPQAVAKPVDSADYVRMHQVVTGREAGALGWSGPGWLTDLPESHYVSSDLFSETLLGRPLITRHLGDAWPYTGDALLTVVSDEATPAIMVRYEGHEAPALIDAVFERHYREMERVGGKDEHAIIMSIARTVRALALLNPVDPPSAAVDHYLLLPKLLLEQGLPPVASPDIEHIFRGDHSAEEITRAITKVYDAQEEPDPTDQKAVPELKTLSDYYPEKDWWNFYITGNAHWLAKRDLLKIPELQRDPGRYFDVQLPDSTYKPSPGYQQSMIAAYKVALDDKKFIARRLNSTEHKKLHELATRDVEGNFGWTGEGGVGFPLRRAVELSPDLLSERLLGRPVAKNYNVHGEQPITSFTSGLMLTRHEEGGAPRLVDAVYDRYYEEVGKAAPGDRRAVVTAIGRAVRTLMVIHAFTDANSRLNMRLILPKLLLENGLPPVYSSAFHQIFQGGYSLDQITDIIDGLITEKLGGPAFKLDRELATHEDVADDPAPESDLAAIEYARAAASFEKRLGRYLMERPQALEATRKVAQAVWDVLQENDPGKLHMLGSLSDSAVGGVGVDVETLRKVVGSGNLRELSTLLYNATSHSALGSFIKAPGYADFPEIKEERVWRQPLFGQRPPTRPEDVVPPLSEAERAMSVRTDPAGREYLLWSAASDRQQLPLDSPLHQAGQGTGALVATGTSGSLALVLETVWRLQEVTGQSFDLDEVRLGLIGHNLQAGHHTLHELMRSAEIWDKAHNGHLGLRYENAWNRYRRLAPLTETELREHVAENGLFPDEIALGVRDPRLDESSVADGRTILHALGIDPLRWAAELERDGHGIPLPGWRPESADMPATRLDAWSQYLRAQNALDIAVEQQNLLRPPGQDTVTEAGSDGHGEREWRQATAQVEEHTRRLASAEEALRGTGHDPGELDGRFSAWLHGQVRETHSPSGEPDPIAEGTRQGPDTRSADKGKGRQVPSEAPEMDDGVRLLSPEQADQAHERLQEQLGDSYRHVVARASGIVGSVIDMPPRIGGGLADTHPAAYSVLTEVAGILAQHRNDPVTAADLADRHARVRRAELDLPPAAPKAPGAGPGQPVEGGDPAPSDASATATSSRPTPGDGAGPAQVPTGSTRPATTGTSSGAEAVPWRIPSERLVPSRSTRSDGSSMTTFSWRPYEPSTSVFRVLDGQKAGLTPRRVRDWLKEAGLYVPPGPVRDVVDDHLYAVRDGEVVYQEHDAGQLLRDLRLAAYRQLQESQDTVIDAVVETSALITTEYPPEGHFYLGLGRSPAAIIAALQATGHPAQSIPLSNFRPAPADGERSIFRDAFKNRPPLSDDQRRMLAAHFDEFVRPHLEAGKDILLIDYTQSGRSLFAAQHYLGAYLAERGFDGRVKALAMHQQAFAHRLDGVMDSIQAPRSWLLHPRDWYYNSSKRIEWGNNAATLSLDAETALAGKGSVLGDVLELEVFDGLAEHGSYKILEQTPQDFEVNRPLRVHAQDASGYQILKGVIKTHLTLNDTPAAADVTTGPATRGSLDPRTDLTMEYAAKRGIRHGDVSDSAFEESLRQAAAHFGQAVWQRMTTREKADQIIAVETTGLPVRTAGGARPGHVGADTLREEPDPDEAATAHPAAPPHGAQQQDNGAAEAASPVSSDTGEEPGGAALLSERVAERNWWEIYVPASHHATVEKEWSDAGHRGNPGDYYERYSPGHKQRMLEIYHTILDDPQAMATPLDSGQYARLYTLVTGLDSDDRIPWSQQGWDRPAPASGHVSSDLLEETLLGRPLITRNADPASRETDDSLVRVVSGEKGTFLVANYRRDEVPRLIDAVFTRHYQEVAATDPADEMGVLTTIARTTRALTVLRPAQEPDTLNENVILPKLLLEQGFMPVTSVELHTMFHGDHTAAEIAHAIARAMSGDEQQSPSDVPGDTKPTLLSEHMPEKDWWRLYIDPSVHNDAVKHAGYRPELHRDPGLYFDAGTPAIKGSPGYQKNMIRAYREVLDDRESLAKRMDATEHRRIHGILTGGIQGKFKWSENKTSFPLRNETRDDRGRIVRYADLSPDILEEELLGQRLVAPYAPDLDSEPITTYAKGFGVLNTNHAPAKAPRLVDAIYDRYYQEISGVGDNRTAHLKAIARAIRALMVIHPFTDANSRLNIRLVLPKLLLQHGYPPVYHEDFHVLFQGSFSVETIAERLDSLLEERLGPAVRPSSEPAGREADDGRTGHPVPPTAPSPEPARTEDETPDTEQALDTLSDFAPEKEWWTFFIDRSDHGAATHAAQNDATTGGDPGAYYEHRHPGYLRGITEVYREALDDTSALTQHMDARGYERLHKILTKHMGGATRWSGDSRSAFRTGSTNLSTELFDEQFLGRKLVVARDGRSDLPDEQNPPLTIVSSSPQGDAVMHNAYGVREAPALVDAIFSRHYRTLDTLDSGDDHAILSTIARTVRALTVIHPFTAGNEWINVRVVLPRLLLEQGFPPAILRDAARIFDGRHSADEMAHQIEQSLIAFWGYEPPEHSAPQTGALSPNPVQAATDLAAIRYAEASAEFENNLGRHLVQHPRALRSLREVAKAVWEVLEEHNPDRLPLLGSTSRSMAGSVGRDVGVLREVIRSGNVRELATMLFNASNAQALRSHIPLPGYADFPEIQHERSWRRDRDGDDPPRLRPEDVVPPLSEAERALAVRSDASGREYLRWFRAADTSHLPVEAPLHTEGQGTGALVATGTSGSMALLLEMAWRLQVHTGQNFDLDGLRLGLLGHSLVLGHHSLHELLRSAAYWDSVHGHRYGFRYDDSWSRYRRLAPLTENELREHVAQDGRFPDEIARDADDLLLDDESAADGESLLHALGIDPRHWATELELDQHGTRLPDWQPASPEQPATRLDAWSQYVRAQHALQIARDERYGAPRDDLGVVVGAHQAGTALDRHDQELTTAAEFLRATGHDPEELGARFPGWVRQQFRNTLRTADPLTDTTDDGGHGGPGDEEDLGERTHTEDPRPLTADGLGDDTVGTRPAPVSEGVLLGDAIQPMIGEGGFHRFETTDGGTVYISDSQISGGTVGPDVARLVTRFLNGGLVLHRVEPLTAPRAGYEGEPVNLLPAGQEGFPRHSDVDSTAFVAFSTTPEGAERSFHEPGEQRPGASAGLMVDAVVGPDQHIAVMDATTVQVRDLVVGTFADRAPLTVDAPEQPRRSETTGLDDSVDEDRHQQPLTQELGSGGLSPDPREQPHAEGSRTPADSAPPSGETTAPAIVDSVFSILTSPYVRETAADTGGTGLAEGGGEQTRTPTGKGKERAHDGEDDTRDEGAVIDAGAALTSARLDLARAESVLEGIREQVGQGVGGVDDDVRLAQAYDTYVWAGHALSEAEAHWFEVTNGEPLPEVQPYEGPGLGGGMPLLKRKTGDISQRAPIAQDSGEGSARPGHGTHPGTIGTQHAAAAPDAYFTKWLSNTPPEARKNRNFARVHDDLQAWVYNRGSLDAVHHSIDTYLNSLSGRTHNRYTSAVKSLRDRLGQHTQNQMPSGPVYQHQSRNSSAGHLDIGYRMERSDTRESHRSQVSVASQSERGRSKTRGILGRIGDTFRRSVSRGGAQKDSLPLAEGTLHPQYTGHQMPWTGPTPERPPSAAGQYAAGPSRRRSSSAARPDTAPHPYQQSPYGTVQHHPTGAPATGHRRNPSQVSVNSLVGPLQGMHMGPTWHGGRQQHAPTQTHAQGTLHAQPHGGHAPSPQTGRATPFHGHTPQDTSGVPHFTDYVAISRSAREHMSTIAQSRFDGRGFEGDLNLALENFRAAENRGWEQTTLYQAMGGVQAVPGANLEATKAYHLQMHPELQTYFRDIKKNELPPHPFGPHQMYRDSHYKLSHGVTARITYHKNERSFRKVVEAFNEAISAIHDLFDLPATELEIVISPYANRQFTINLDGSVTKTGTIPGRNENDVAYSADGNKFFVALPSHIKSRFIIHEFGHQIARQSNPLLYYTTLNAGWKDDSHKQRALRTPVSSQGAAEGYAGANPAEFVAEAFTALVEGKQLPPDIERMYRALGGPMPRGTR</sequence>
<feature type="compositionally biased region" description="Basic and acidic residues" evidence="1">
    <location>
        <begin position="4679"/>
        <end position="4688"/>
    </location>
</feature>
<protein>
    <recommendedName>
        <fullName evidence="4">Tox-PL domain-containing protein</fullName>
    </recommendedName>
</protein>
<feature type="region of interest" description="Disordered" evidence="1">
    <location>
        <begin position="1038"/>
        <end position="1122"/>
    </location>
</feature>
<feature type="region of interest" description="Disordered" evidence="1">
    <location>
        <begin position="913"/>
        <end position="954"/>
    </location>
</feature>
<feature type="region of interest" description="Disordered" evidence="1">
    <location>
        <begin position="5643"/>
        <end position="5709"/>
    </location>
</feature>
<dbReference type="EMBL" id="LMWP01000064">
    <property type="protein sequence ID" value="KUN16049.1"/>
    <property type="molecule type" value="Genomic_DNA"/>
</dbReference>
<feature type="compositionally biased region" description="Low complexity" evidence="1">
    <location>
        <begin position="5882"/>
        <end position="5893"/>
    </location>
</feature>
<feature type="compositionally biased region" description="Polar residues" evidence="1">
    <location>
        <begin position="701"/>
        <end position="714"/>
    </location>
</feature>
<feature type="compositionally biased region" description="Low complexity" evidence="1">
    <location>
        <begin position="1541"/>
        <end position="1554"/>
    </location>
</feature>
<feature type="region of interest" description="Disordered" evidence="1">
    <location>
        <begin position="3551"/>
        <end position="3645"/>
    </location>
</feature>
<feature type="region of interest" description="Disordered" evidence="1">
    <location>
        <begin position="5872"/>
        <end position="5893"/>
    </location>
</feature>
<feature type="compositionally biased region" description="Basic and acidic residues" evidence="1">
    <location>
        <begin position="5452"/>
        <end position="5461"/>
    </location>
</feature>
<feature type="region of interest" description="Disordered" evidence="1">
    <location>
        <begin position="558"/>
        <end position="823"/>
    </location>
</feature>
<feature type="region of interest" description="Disordered" evidence="1">
    <location>
        <begin position="2280"/>
        <end position="2314"/>
    </location>
</feature>
<feature type="region of interest" description="Disordered" evidence="1">
    <location>
        <begin position="4667"/>
        <end position="4712"/>
    </location>
</feature>
<dbReference type="SUPFAM" id="SSF140931">
    <property type="entry name" value="Fic-like"/>
    <property type="match status" value="1"/>
</dbReference>
<name>A0A117Q9G3_STRCK</name>
<feature type="compositionally biased region" description="Polar residues" evidence="1">
    <location>
        <begin position="1066"/>
        <end position="1078"/>
    </location>
</feature>
<dbReference type="Gene3D" id="1.10.3290.10">
    <property type="entry name" value="Fido-like domain"/>
    <property type="match status" value="1"/>
</dbReference>
<feature type="region of interest" description="Disordered" evidence="1">
    <location>
        <begin position="3415"/>
        <end position="3457"/>
    </location>
</feature>
<dbReference type="RefSeq" id="WP_059266874.1">
    <property type="nucleotide sequence ID" value="NZ_KQ948376.1"/>
</dbReference>
<feature type="compositionally biased region" description="Acidic residues" evidence="1">
    <location>
        <begin position="2415"/>
        <end position="2424"/>
    </location>
</feature>
<feature type="region of interest" description="Disordered" evidence="1">
    <location>
        <begin position="2368"/>
        <end position="2429"/>
    </location>
</feature>
<gene>
    <name evidence="2" type="ORF">AQJ11_41415</name>
</gene>
<comment type="caution">
    <text evidence="2">The sequence shown here is derived from an EMBL/GenBank/DDBJ whole genome shotgun (WGS) entry which is preliminary data.</text>
</comment>
<feature type="region of interest" description="Disordered" evidence="1">
    <location>
        <begin position="5114"/>
        <end position="5138"/>
    </location>
</feature>
<feature type="compositionally biased region" description="Basic and acidic residues" evidence="1">
    <location>
        <begin position="6004"/>
        <end position="6013"/>
    </location>
</feature>
<feature type="compositionally biased region" description="Polar residues" evidence="1">
    <location>
        <begin position="2286"/>
        <end position="2296"/>
    </location>
</feature>
<feature type="region of interest" description="Disordered" evidence="1">
    <location>
        <begin position="4067"/>
        <end position="4127"/>
    </location>
</feature>
<feature type="compositionally biased region" description="Low complexity" evidence="1">
    <location>
        <begin position="577"/>
        <end position="619"/>
    </location>
</feature>
<feature type="compositionally biased region" description="Polar residues" evidence="1">
    <location>
        <begin position="797"/>
        <end position="806"/>
    </location>
</feature>
<feature type="compositionally biased region" description="Pro residues" evidence="1">
    <location>
        <begin position="4691"/>
        <end position="4700"/>
    </location>
</feature>
<feature type="region of interest" description="Disordered" evidence="1">
    <location>
        <begin position="246"/>
        <end position="267"/>
    </location>
</feature>
<feature type="compositionally biased region" description="Polar residues" evidence="1">
    <location>
        <begin position="254"/>
        <end position="267"/>
    </location>
</feature>
<proteinExistence type="predicted"/>
<accession>A0A117Q9G3</accession>
<feature type="region of interest" description="Disordered" evidence="1">
    <location>
        <begin position="490"/>
        <end position="544"/>
    </location>
</feature>
<feature type="region of interest" description="Disordered" evidence="1">
    <location>
        <begin position="3348"/>
        <end position="3384"/>
    </location>
</feature>
<reference evidence="2 3" key="1">
    <citation type="submission" date="2015-10" db="EMBL/GenBank/DDBJ databases">
        <title>Draft genome sequence of Streptomyces corchorusii DSM 40340, type strain for the species Streptomyces corchorusii.</title>
        <authorList>
            <person name="Ruckert C."/>
            <person name="Winkler A."/>
            <person name="Kalinowski J."/>
            <person name="Kampfer P."/>
            <person name="Glaeser S."/>
        </authorList>
    </citation>
    <scope>NUCLEOTIDE SEQUENCE [LARGE SCALE GENOMIC DNA]</scope>
    <source>
        <strain evidence="2 3">DSM 40340</strain>
    </source>
</reference>
<feature type="region of interest" description="Disordered" evidence="1">
    <location>
        <begin position="4383"/>
        <end position="4402"/>
    </location>
</feature>
<feature type="compositionally biased region" description="Polar residues" evidence="1">
    <location>
        <begin position="626"/>
        <end position="646"/>
    </location>
</feature>
<feature type="region of interest" description="Disordered" evidence="1">
    <location>
        <begin position="1508"/>
        <end position="1590"/>
    </location>
</feature>
<organism evidence="2 3">
    <name type="scientific">Streptomyces corchorusii</name>
    <name type="common">Streptomyces chibaensis</name>
    <dbReference type="NCBI Taxonomy" id="1903"/>
    <lineage>
        <taxon>Bacteria</taxon>
        <taxon>Bacillati</taxon>
        <taxon>Actinomycetota</taxon>
        <taxon>Actinomycetes</taxon>
        <taxon>Kitasatosporales</taxon>
        <taxon>Streptomycetaceae</taxon>
        <taxon>Streptomyces</taxon>
    </lineage>
</organism>
<feature type="compositionally biased region" description="Polar residues" evidence="1">
    <location>
        <begin position="565"/>
        <end position="575"/>
    </location>
</feature>
<evidence type="ECO:0000256" key="1">
    <source>
        <dbReference type="SAM" id="MobiDB-lite"/>
    </source>
</evidence>
<feature type="region of interest" description="Disordered" evidence="1">
    <location>
        <begin position="6004"/>
        <end position="6205"/>
    </location>
</feature>
<feature type="compositionally biased region" description="Polar residues" evidence="1">
    <location>
        <begin position="915"/>
        <end position="927"/>
    </location>
</feature>
<feature type="compositionally biased region" description="Low complexity" evidence="1">
    <location>
        <begin position="1722"/>
        <end position="1738"/>
    </location>
</feature>
<feature type="compositionally biased region" description="Polar residues" evidence="1">
    <location>
        <begin position="528"/>
        <end position="542"/>
    </location>
</feature>
<feature type="compositionally biased region" description="Basic and acidic residues" evidence="1">
    <location>
        <begin position="3363"/>
        <end position="3384"/>
    </location>
</feature>
<feature type="compositionally biased region" description="Polar residues" evidence="1">
    <location>
        <begin position="3599"/>
        <end position="3613"/>
    </location>
</feature>
<evidence type="ECO:0008006" key="4">
    <source>
        <dbReference type="Google" id="ProtNLM"/>
    </source>
</evidence>
<keyword evidence="3" id="KW-1185">Reference proteome</keyword>
<feature type="compositionally biased region" description="Low complexity" evidence="1">
    <location>
        <begin position="4092"/>
        <end position="4108"/>
    </location>
</feature>
<evidence type="ECO:0000313" key="3">
    <source>
        <dbReference type="Proteomes" id="UP000053398"/>
    </source>
</evidence>
<feature type="compositionally biased region" description="Polar residues" evidence="1">
    <location>
        <begin position="3629"/>
        <end position="3645"/>
    </location>
</feature>
<feature type="region of interest" description="Disordered" evidence="1">
    <location>
        <begin position="5730"/>
        <end position="5766"/>
    </location>
</feature>
<feature type="region of interest" description="Disordered" evidence="1">
    <location>
        <begin position="5425"/>
        <end position="5480"/>
    </location>
</feature>
<feature type="compositionally biased region" description="Basic and acidic residues" evidence="1">
    <location>
        <begin position="5114"/>
        <end position="5134"/>
    </location>
</feature>